<comment type="cofactor">
    <cofactor evidence="1">
        <name>Zn(2+)</name>
        <dbReference type="ChEBI" id="CHEBI:29105"/>
    </cofactor>
</comment>
<dbReference type="InterPro" id="IPR008257">
    <property type="entry name" value="Pept_M19"/>
</dbReference>
<keyword evidence="1" id="KW-0479">Metal-binding</keyword>
<protein>
    <recommendedName>
        <fullName evidence="1">Dipeptidase</fullName>
        <ecNumber evidence="1">3.4.13.19</ecNumber>
    </recommendedName>
</protein>
<comment type="caution">
    <text evidence="2">The sequence shown here is derived from an EMBL/GenBank/DDBJ whole genome shotgun (WGS) entry which is preliminary data.</text>
</comment>
<dbReference type="Pfam" id="PF01244">
    <property type="entry name" value="Peptidase_M19"/>
    <property type="match status" value="1"/>
</dbReference>
<reference evidence="2 3" key="1">
    <citation type="submission" date="2024-08" db="EMBL/GenBank/DDBJ databases">
        <authorList>
            <person name="Cucini C."/>
            <person name="Frati F."/>
        </authorList>
    </citation>
    <scope>NUCLEOTIDE SEQUENCE [LARGE SCALE GENOMIC DNA]</scope>
</reference>
<gene>
    <name evidence="2" type="ORF">ODALV1_LOCUS29132</name>
</gene>
<accession>A0ABP1S2T7</accession>
<organism evidence="2 3">
    <name type="scientific">Orchesella dallaii</name>
    <dbReference type="NCBI Taxonomy" id="48710"/>
    <lineage>
        <taxon>Eukaryota</taxon>
        <taxon>Metazoa</taxon>
        <taxon>Ecdysozoa</taxon>
        <taxon>Arthropoda</taxon>
        <taxon>Hexapoda</taxon>
        <taxon>Collembola</taxon>
        <taxon>Entomobryomorpha</taxon>
        <taxon>Entomobryoidea</taxon>
        <taxon>Orchesellidae</taxon>
        <taxon>Orchesellinae</taxon>
        <taxon>Orchesella</taxon>
    </lineage>
</organism>
<proteinExistence type="inferred from homology"/>
<keyword evidence="1" id="KW-0732">Signal</keyword>
<keyword evidence="1" id="KW-0482">Metalloprotease</keyword>
<keyword evidence="1" id="KW-0472">Membrane</keyword>
<keyword evidence="1" id="KW-0449">Lipoprotein</keyword>
<dbReference type="Proteomes" id="UP001642540">
    <property type="component" value="Unassembled WGS sequence"/>
</dbReference>
<keyword evidence="1" id="KW-0862">Zinc</keyword>
<dbReference type="InterPro" id="IPR032466">
    <property type="entry name" value="Metal_Hydrolase"/>
</dbReference>
<feature type="signal peptide" evidence="1">
    <location>
        <begin position="1"/>
        <end position="22"/>
    </location>
</feature>
<keyword evidence="1" id="KW-0645">Protease</keyword>
<keyword evidence="1" id="KW-1015">Disulfide bond</keyword>
<comment type="similarity">
    <text evidence="1">Belongs to the metallo-dependent hydrolases superfamily. Peptidase M19 family.</text>
</comment>
<comment type="subcellular location">
    <subcellularLocation>
        <location evidence="1">Membrane</location>
        <topology evidence="1">Lipid-anchor</topology>
        <topology evidence="1">GPI-anchor</topology>
    </subcellularLocation>
</comment>
<evidence type="ECO:0000313" key="2">
    <source>
        <dbReference type="EMBL" id="CAL8142721.1"/>
    </source>
</evidence>
<comment type="catalytic activity">
    <reaction evidence="1">
        <text>an L-aminoacyl-L-amino acid + H2O = 2 an L-alpha-amino acid</text>
        <dbReference type="Rhea" id="RHEA:48940"/>
        <dbReference type="ChEBI" id="CHEBI:15377"/>
        <dbReference type="ChEBI" id="CHEBI:59869"/>
        <dbReference type="ChEBI" id="CHEBI:77460"/>
        <dbReference type="EC" id="3.4.13.19"/>
    </reaction>
</comment>
<comment type="subunit">
    <text evidence="1">Homodimer; disulfide-linked.</text>
</comment>
<feature type="chain" id="PRO_5044968591" description="Dipeptidase" evidence="1">
    <location>
        <begin position="23"/>
        <end position="439"/>
    </location>
</feature>
<keyword evidence="3" id="KW-1185">Reference proteome</keyword>
<name>A0ABP1S2T7_9HEXA</name>
<dbReference type="EMBL" id="CAXLJM020000149">
    <property type="protein sequence ID" value="CAL8142721.1"/>
    <property type="molecule type" value="Genomic_DNA"/>
</dbReference>
<keyword evidence="1" id="KW-0325">Glycoprotein</keyword>
<keyword evidence="1" id="KW-0378">Hydrolase</keyword>
<dbReference type="PROSITE" id="PS51365">
    <property type="entry name" value="RENAL_DIPEPTIDASE_2"/>
    <property type="match status" value="1"/>
</dbReference>
<dbReference type="CDD" id="cd01301">
    <property type="entry name" value="rDP_like"/>
    <property type="match status" value="1"/>
</dbReference>
<dbReference type="Gene3D" id="3.20.20.140">
    <property type="entry name" value="Metal-dependent hydrolases"/>
    <property type="match status" value="1"/>
</dbReference>
<dbReference type="PANTHER" id="PTHR10443">
    <property type="entry name" value="MICROSOMAL DIPEPTIDASE"/>
    <property type="match status" value="1"/>
</dbReference>
<evidence type="ECO:0000256" key="1">
    <source>
        <dbReference type="RuleBase" id="RU341113"/>
    </source>
</evidence>
<evidence type="ECO:0000313" key="3">
    <source>
        <dbReference type="Proteomes" id="UP001642540"/>
    </source>
</evidence>
<dbReference type="EC" id="3.4.13.19" evidence="1"/>
<dbReference type="PANTHER" id="PTHR10443:SF12">
    <property type="entry name" value="DIPEPTIDASE"/>
    <property type="match status" value="1"/>
</dbReference>
<sequence>MKLSFSRAIAFLALFGIANVIAVPVEIDSKRHAEFLQRAEEILDRMPVIDGHNDFPMNLRDLAFNDLRRVNFSSDLTQVEPWASHPYSFTDLPRLRKGKVGGQFWVAYTPCSSSNKDSVPQTVEQIDVIKRLAAAYPDDLHYATSAADIEYAIENKKIASLVAIEGGHSIQSSAGILRQLYELGARYLTLTHNCNTPWADAAPVDASSNPIQPANNGLSDFGLELIEEMNRLGIMVDLSHVSIATMKAALNKTRAPVIFSHSSAKAVCNHHRNVPDDVLQQVKENGGLVMVNFYRGFVQCDSSKNATLADLVAHVQHIKNLIGPDHVGIGADFDGISEAVQGLEDVSKYPELFAALLETGNWTEEELEKLSGRNLIRVFKAVESVRDALREEQPMQTVITKEEVDRANLTTACITADFIDTRNSYRDNLVAPPVEMKSI</sequence>
<keyword evidence="1" id="KW-0336">GPI-anchor</keyword>
<keyword evidence="1" id="KW-0224">Dipeptidase</keyword>
<dbReference type="SUPFAM" id="SSF51556">
    <property type="entry name" value="Metallo-dependent hydrolases"/>
    <property type="match status" value="1"/>
</dbReference>